<dbReference type="PROSITE" id="PS51391">
    <property type="entry name" value="CID"/>
    <property type="match status" value="1"/>
</dbReference>
<evidence type="ECO:0000313" key="7">
    <source>
        <dbReference type="Proteomes" id="UP000518266"/>
    </source>
</evidence>
<evidence type="ECO:0000259" key="4">
    <source>
        <dbReference type="PROSITE" id="PS50102"/>
    </source>
</evidence>
<sequence length="656" mass="73220">MDAVNAFNMELFSMIDMKPPISRAKMMSVTKSAIKAIKLYKHVVQIVEKFIKKCKPELKVPGLYVVDSIVRQSRHQFGVEKDVFGPRFLKNFTDTFLNLYHCSEDDKTKILRVLNLWEKNGVFDMDIIQPLMDMCNGTIVPAPALQVVSAVPQLPTPDALAAVAQLFQSPHGLELQRMLQNFQQADKTRAASITNTLPNPAQPMPVAQLNPYNEHTENRNSLAEKLLDRFDYDDEPEDVIAKEGSAQTQSPKRRRSRSSSRSRRPRHRRSNSRSKEQHLRSRSGSQDRNEREKDRERRQKGLPSIKSQTLSVCSTTLWVGQLDKKTQQPDVMSLLEEFGQIDSINMIPPRGCAYIAMVHRQDANTALTKLSRGSYKVNQKPVKIAWALNKGIKSAHKKFWDVERGVTYIPWNKVKVDELETYREGGMLDVETLNTEWNYGMDINNKAAVNGDLESVPAEGTVTDHIQVPQVLQAAPITSPPAFPGPIMLSPTGPPVGAPFIPTEFDPTKLAPAGNGKPPEESTMDSKGDKGEPSDLGADIKLGSPTAPMMTLPGPGVMQGPRPGMPPMQPPPGMPNHHLPPFLSPPNMPPMPPHMMPGGPMFPPNRFRMHMPFPPRGPPFHRPPPMGPEGMNDTEGRHFRNGRAGFGCPPFIRGRW</sequence>
<dbReference type="Gene3D" id="3.30.70.330">
    <property type="match status" value="1"/>
</dbReference>
<dbReference type="OrthoDB" id="79367at2759"/>
<feature type="compositionally biased region" description="Basic and acidic residues" evidence="3">
    <location>
        <begin position="518"/>
        <end position="533"/>
    </location>
</feature>
<dbReference type="SUPFAM" id="SSF54928">
    <property type="entry name" value="RNA-binding domain, RBD"/>
    <property type="match status" value="1"/>
</dbReference>
<dbReference type="GO" id="GO:0003723">
    <property type="term" value="F:RNA binding"/>
    <property type="evidence" value="ECO:0007669"/>
    <property type="project" value="UniProtKB-UniRule"/>
</dbReference>
<dbReference type="Proteomes" id="UP000518266">
    <property type="component" value="Unassembled WGS sequence"/>
</dbReference>
<feature type="region of interest" description="Disordered" evidence="3">
    <location>
        <begin position="240"/>
        <end position="306"/>
    </location>
</feature>
<dbReference type="AlphaFoldDB" id="A0A7J5YFZ8"/>
<dbReference type="EMBL" id="JAAKFY010000013">
    <property type="protein sequence ID" value="KAF3847467.1"/>
    <property type="molecule type" value="Genomic_DNA"/>
</dbReference>
<dbReference type="PANTHER" id="PTHR23140">
    <property type="entry name" value="RNA PROCESSING PROTEIN LD23810P"/>
    <property type="match status" value="1"/>
</dbReference>
<name>A0A7J5YFZ8_DISMA</name>
<organism evidence="6 7">
    <name type="scientific">Dissostichus mawsoni</name>
    <name type="common">Antarctic cod</name>
    <dbReference type="NCBI Taxonomy" id="36200"/>
    <lineage>
        <taxon>Eukaryota</taxon>
        <taxon>Metazoa</taxon>
        <taxon>Chordata</taxon>
        <taxon>Craniata</taxon>
        <taxon>Vertebrata</taxon>
        <taxon>Euteleostomi</taxon>
        <taxon>Actinopterygii</taxon>
        <taxon>Neopterygii</taxon>
        <taxon>Teleostei</taxon>
        <taxon>Neoteleostei</taxon>
        <taxon>Acanthomorphata</taxon>
        <taxon>Eupercaria</taxon>
        <taxon>Perciformes</taxon>
        <taxon>Notothenioidei</taxon>
        <taxon>Nototheniidae</taxon>
        <taxon>Dissostichus</taxon>
    </lineage>
</organism>
<dbReference type="PROSITE" id="PS50102">
    <property type="entry name" value="RRM"/>
    <property type="match status" value="1"/>
</dbReference>
<dbReference type="GO" id="GO:1990269">
    <property type="term" value="F:RNA polymerase II C-terminal domain phosphoserine binding"/>
    <property type="evidence" value="ECO:0007669"/>
    <property type="project" value="TreeGrafter"/>
</dbReference>
<feature type="compositionally biased region" description="Pro residues" evidence="3">
    <location>
        <begin position="563"/>
        <end position="574"/>
    </location>
</feature>
<dbReference type="GO" id="GO:2000805">
    <property type="term" value="P:negative regulation of termination of RNA polymerase II transcription, poly(A)-coupled"/>
    <property type="evidence" value="ECO:0007669"/>
    <property type="project" value="TreeGrafter"/>
</dbReference>
<dbReference type="GO" id="GO:0005634">
    <property type="term" value="C:nucleus"/>
    <property type="evidence" value="ECO:0007669"/>
    <property type="project" value="TreeGrafter"/>
</dbReference>
<feature type="compositionally biased region" description="Low complexity" evidence="3">
    <location>
        <begin position="553"/>
        <end position="562"/>
    </location>
</feature>
<dbReference type="SMART" id="SM00582">
    <property type="entry name" value="RPR"/>
    <property type="match status" value="1"/>
</dbReference>
<feature type="compositionally biased region" description="Basic residues" evidence="3">
    <location>
        <begin position="251"/>
        <end position="272"/>
    </location>
</feature>
<evidence type="ECO:0000256" key="2">
    <source>
        <dbReference type="PROSITE-ProRule" id="PRU00176"/>
    </source>
</evidence>
<evidence type="ECO:0000256" key="3">
    <source>
        <dbReference type="SAM" id="MobiDB-lite"/>
    </source>
</evidence>
<dbReference type="InterPro" id="IPR008942">
    <property type="entry name" value="ENTH_VHS"/>
</dbReference>
<dbReference type="FunFam" id="1.25.40.90:FF:000004">
    <property type="entry name" value="splicing factor, arginine/serine-rich 15"/>
    <property type="match status" value="1"/>
</dbReference>
<comment type="caution">
    <text evidence="6">The sequence shown here is derived from an EMBL/GenBank/DDBJ whole genome shotgun (WGS) entry which is preliminary data.</text>
</comment>
<evidence type="ECO:0000313" key="6">
    <source>
        <dbReference type="EMBL" id="KAF3847467.1"/>
    </source>
</evidence>
<feature type="compositionally biased region" description="Basic and acidic residues" evidence="3">
    <location>
        <begin position="273"/>
        <end position="299"/>
    </location>
</feature>
<dbReference type="InterPro" id="IPR000504">
    <property type="entry name" value="RRM_dom"/>
</dbReference>
<dbReference type="PANTHER" id="PTHR23140:SF3">
    <property type="entry name" value="SR-RELATED AND CTD-ASSOCIATED FACTOR 4"/>
    <property type="match status" value="1"/>
</dbReference>
<protein>
    <submittedName>
        <fullName evidence="6">Uncharacterized protein</fullName>
    </submittedName>
</protein>
<dbReference type="InterPro" id="IPR051485">
    <property type="entry name" value="SR-CTD_assoc_factor"/>
</dbReference>
<dbReference type="Gene3D" id="1.25.40.90">
    <property type="match status" value="1"/>
</dbReference>
<gene>
    <name evidence="6" type="ORF">F7725_020495</name>
</gene>
<feature type="domain" description="RRM" evidence="4">
    <location>
        <begin position="315"/>
        <end position="389"/>
    </location>
</feature>
<reference evidence="6 7" key="1">
    <citation type="submission" date="2020-03" db="EMBL/GenBank/DDBJ databases">
        <title>Dissostichus mawsoni Genome sequencing and assembly.</title>
        <authorList>
            <person name="Park H."/>
        </authorList>
    </citation>
    <scope>NUCLEOTIDE SEQUENCE [LARGE SCALE GENOMIC DNA]</scope>
    <source>
        <strain evidence="6">DM0001</strain>
        <tissue evidence="6">Muscle</tissue>
    </source>
</reference>
<keyword evidence="7" id="KW-1185">Reference proteome</keyword>
<dbReference type="Pfam" id="PF04818">
    <property type="entry name" value="CID"/>
    <property type="match status" value="1"/>
</dbReference>
<accession>A0A7J5YFZ8</accession>
<dbReference type="InterPro" id="IPR006569">
    <property type="entry name" value="CID_dom"/>
</dbReference>
<dbReference type="InterPro" id="IPR012677">
    <property type="entry name" value="Nucleotide-bd_a/b_plait_sf"/>
</dbReference>
<dbReference type="SMART" id="SM00360">
    <property type="entry name" value="RRM"/>
    <property type="match status" value="1"/>
</dbReference>
<feature type="region of interest" description="Disordered" evidence="3">
    <location>
        <begin position="504"/>
        <end position="586"/>
    </location>
</feature>
<dbReference type="InterPro" id="IPR035979">
    <property type="entry name" value="RBD_domain_sf"/>
</dbReference>
<dbReference type="Pfam" id="PF00076">
    <property type="entry name" value="RRM_1"/>
    <property type="match status" value="1"/>
</dbReference>
<evidence type="ECO:0000259" key="5">
    <source>
        <dbReference type="PROSITE" id="PS51391"/>
    </source>
</evidence>
<proteinExistence type="predicted"/>
<dbReference type="SUPFAM" id="SSF48464">
    <property type="entry name" value="ENTH/VHS domain"/>
    <property type="match status" value="1"/>
</dbReference>
<evidence type="ECO:0000256" key="1">
    <source>
        <dbReference type="ARBA" id="ARBA00022884"/>
    </source>
</evidence>
<feature type="domain" description="CID" evidence="5">
    <location>
        <begin position="1"/>
        <end position="139"/>
    </location>
</feature>
<keyword evidence="1 2" id="KW-0694">RNA-binding</keyword>